<evidence type="ECO:0000313" key="2">
    <source>
        <dbReference type="Proteomes" id="UP001266305"/>
    </source>
</evidence>
<accession>A0ABQ9UPT1</accession>
<keyword evidence="2" id="KW-1185">Reference proteome</keyword>
<organism evidence="1 2">
    <name type="scientific">Saguinus oedipus</name>
    <name type="common">Cotton-top tamarin</name>
    <name type="synonym">Oedipomidas oedipus</name>
    <dbReference type="NCBI Taxonomy" id="9490"/>
    <lineage>
        <taxon>Eukaryota</taxon>
        <taxon>Metazoa</taxon>
        <taxon>Chordata</taxon>
        <taxon>Craniata</taxon>
        <taxon>Vertebrata</taxon>
        <taxon>Euteleostomi</taxon>
        <taxon>Mammalia</taxon>
        <taxon>Eutheria</taxon>
        <taxon>Euarchontoglires</taxon>
        <taxon>Primates</taxon>
        <taxon>Haplorrhini</taxon>
        <taxon>Platyrrhini</taxon>
        <taxon>Cebidae</taxon>
        <taxon>Callitrichinae</taxon>
        <taxon>Saguinus</taxon>
    </lineage>
</organism>
<comment type="caution">
    <text evidence="1">The sequence shown here is derived from an EMBL/GenBank/DDBJ whole genome shotgun (WGS) entry which is preliminary data.</text>
</comment>
<name>A0ABQ9UPT1_SAGOE</name>
<sequence>MTYNIDVVCIMQCSAFWLQHHISQEFDSMMITLLGVLKSPRYCEGMALSNRRPGADSPMLWQSATQKHLHQQQGKPASAALQHPSETLITMNYCAGQPITGLSDSELHEASREKAPKIQRNILYSGIESHL</sequence>
<proteinExistence type="predicted"/>
<dbReference type="Proteomes" id="UP001266305">
    <property type="component" value="Unassembled WGS sequence"/>
</dbReference>
<dbReference type="EMBL" id="JASSZA010000011">
    <property type="protein sequence ID" value="KAK2098815.1"/>
    <property type="molecule type" value="Genomic_DNA"/>
</dbReference>
<evidence type="ECO:0000313" key="1">
    <source>
        <dbReference type="EMBL" id="KAK2098815.1"/>
    </source>
</evidence>
<reference evidence="1 2" key="1">
    <citation type="submission" date="2023-05" db="EMBL/GenBank/DDBJ databases">
        <title>B98-5 Cell Line De Novo Hybrid Assembly: An Optical Mapping Approach.</title>
        <authorList>
            <person name="Kananen K."/>
            <person name="Auerbach J.A."/>
            <person name="Kautto E."/>
            <person name="Blachly J.S."/>
        </authorList>
    </citation>
    <scope>NUCLEOTIDE SEQUENCE [LARGE SCALE GENOMIC DNA]</scope>
    <source>
        <strain evidence="1">B95-8</strain>
        <tissue evidence="1">Cell line</tissue>
    </source>
</reference>
<gene>
    <name evidence="1" type="ORF">P7K49_024266</name>
</gene>
<protein>
    <submittedName>
        <fullName evidence="1">Uncharacterized protein</fullName>
    </submittedName>
</protein>